<sequence>MDAFRYLPLNILEYLEQEGYVTISPDFLESFQSDGTLQPQLTRNNWANAAQRNMYKRVVLNSIQQIESFVETLNNGSVGTLVRHIYFPLEAGEIEVRERTLFYIQNIAHFCASLESLRIGSNDYESIWELILNERINGKFTRLQIIPFVQTRTGANISVYYDVAFHLQETLNEIVIHDTNVPFDRTRPWHFPRMETVFFTFDDYVDAGSINRNMENFPTATCIEIDVQNRELSQVRVHTEFPIHVFPQVKKLSIIEHHHSTGLSSYIMKAFPKLQEVIMVAASMDSDQLGLSTKEAVQFLEYLVSVLEFNVCNIPISDQYGVMLGFYGRNRCINKLEVSYFGQVSVPGSQLLTLKTDPQVEGLIQIEIYHELGLMHFLPRIGLIEQSGENLQFLELCMNMDFGDIIPAVVNENRGVTLSRILRQCPQLRGISILHTALNDFGKDLRFKTKVKIDDYLSFTDSFFHTSFLSDLSFYVYYISHFTLKNCQFMNNTPESMQEINMPDTKFHTITCEYIMLVEKIYLKLIKTQTNVTHWYLIQGNHVFFSTEQDYKNSLQIQNILFLIIHCKNVFAVSIINSGHNSTINP</sequence>
<accession>A0ABP9Y1U7</accession>
<evidence type="ECO:0000313" key="2">
    <source>
        <dbReference type="Proteomes" id="UP001476247"/>
    </source>
</evidence>
<comment type="caution">
    <text evidence="1">The sequence shown here is derived from an EMBL/GenBank/DDBJ whole genome shotgun (WGS) entry which is preliminary data.</text>
</comment>
<proteinExistence type="predicted"/>
<evidence type="ECO:0000313" key="1">
    <source>
        <dbReference type="EMBL" id="GAA5800971.1"/>
    </source>
</evidence>
<keyword evidence="2" id="KW-1185">Reference proteome</keyword>
<protein>
    <submittedName>
        <fullName evidence="1">Uncharacterized protein</fullName>
    </submittedName>
</protein>
<name>A0ABP9Y1U7_9FUNG</name>
<dbReference type="EMBL" id="BAABUJ010000017">
    <property type="protein sequence ID" value="GAA5800971.1"/>
    <property type="molecule type" value="Genomic_DNA"/>
</dbReference>
<gene>
    <name evidence="1" type="ORF">HPULCUR_006411</name>
</gene>
<organism evidence="1 2">
    <name type="scientific">Helicostylum pulchrum</name>
    <dbReference type="NCBI Taxonomy" id="562976"/>
    <lineage>
        <taxon>Eukaryota</taxon>
        <taxon>Fungi</taxon>
        <taxon>Fungi incertae sedis</taxon>
        <taxon>Mucoromycota</taxon>
        <taxon>Mucoromycotina</taxon>
        <taxon>Mucoromycetes</taxon>
        <taxon>Mucorales</taxon>
        <taxon>Mucorineae</taxon>
        <taxon>Mucoraceae</taxon>
        <taxon>Helicostylum</taxon>
    </lineage>
</organism>
<reference evidence="1 2" key="1">
    <citation type="submission" date="2024-04" db="EMBL/GenBank/DDBJ databases">
        <title>genome sequences of Mucor flavus KT1a and Helicostylum pulchrum KT1b strains isolation_sourced from the surface of a dry-aged beef.</title>
        <authorList>
            <person name="Toyotome T."/>
            <person name="Hosono M."/>
            <person name="Torimaru M."/>
            <person name="Fukuda K."/>
            <person name="Mikami N."/>
        </authorList>
    </citation>
    <scope>NUCLEOTIDE SEQUENCE [LARGE SCALE GENOMIC DNA]</scope>
    <source>
        <strain evidence="1 2">KT1b</strain>
    </source>
</reference>
<dbReference type="SUPFAM" id="SSF52047">
    <property type="entry name" value="RNI-like"/>
    <property type="match status" value="1"/>
</dbReference>
<dbReference type="Proteomes" id="UP001476247">
    <property type="component" value="Unassembled WGS sequence"/>
</dbReference>